<accession>A0A6N2UKL7</accession>
<dbReference type="InterPro" id="IPR025588">
    <property type="entry name" value="YcxB-like_C"/>
</dbReference>
<dbReference type="Pfam" id="PF14317">
    <property type="entry name" value="YcxB"/>
    <property type="match status" value="1"/>
</dbReference>
<organism evidence="3">
    <name type="scientific">uncultured Anaerotruncus sp</name>
    <dbReference type="NCBI Taxonomy" id="905011"/>
    <lineage>
        <taxon>Bacteria</taxon>
        <taxon>Bacillati</taxon>
        <taxon>Bacillota</taxon>
        <taxon>Clostridia</taxon>
        <taxon>Eubacteriales</taxon>
        <taxon>Oscillospiraceae</taxon>
        <taxon>Anaerotruncus</taxon>
        <taxon>environmental samples</taxon>
    </lineage>
</organism>
<evidence type="ECO:0000259" key="2">
    <source>
        <dbReference type="Pfam" id="PF14317"/>
    </source>
</evidence>
<dbReference type="EMBL" id="CACRSL010000003">
    <property type="protein sequence ID" value="VYT18178.1"/>
    <property type="molecule type" value="Genomic_DNA"/>
</dbReference>
<name>A0A6N2UKL7_9FIRM</name>
<keyword evidence="1" id="KW-0812">Transmembrane</keyword>
<evidence type="ECO:0000313" key="3">
    <source>
        <dbReference type="EMBL" id="VYT18178.1"/>
    </source>
</evidence>
<reference evidence="3" key="1">
    <citation type="submission" date="2019-11" db="EMBL/GenBank/DDBJ databases">
        <authorList>
            <person name="Feng L."/>
        </authorList>
    </citation>
    <scope>NUCLEOTIDE SEQUENCE</scope>
    <source>
        <strain evidence="3">AundefinedLFYP135</strain>
    </source>
</reference>
<dbReference type="AlphaFoldDB" id="A0A6N2UKL7"/>
<keyword evidence="1" id="KW-1133">Transmembrane helix</keyword>
<feature type="transmembrane region" description="Helical" evidence="1">
    <location>
        <begin position="64"/>
        <end position="90"/>
    </location>
</feature>
<proteinExistence type="predicted"/>
<evidence type="ECO:0000256" key="1">
    <source>
        <dbReference type="SAM" id="Phobius"/>
    </source>
</evidence>
<sequence>MDEQKKPILTLEYTIQPEEYLHFNQYFAKENFQAKKNKTTLVGAIETVVALILLYATATGEGQYRLMLILLSAALVAFGLYSMLFYTVIFPWSLKNAARKNYEKSDYLKNPIRQDFYPDSLVETSQGVENRFYWNEVSEIRETPILFMLILEEKRTILIPKSGLGDQIYELDECLKLIEQKYGKQRIVSQ</sequence>
<feature type="domain" description="YcxB-like C-terminal" evidence="2">
    <location>
        <begin position="116"/>
        <end position="168"/>
    </location>
</feature>
<feature type="transmembrane region" description="Helical" evidence="1">
    <location>
        <begin position="39"/>
        <end position="58"/>
    </location>
</feature>
<protein>
    <recommendedName>
        <fullName evidence="2">YcxB-like C-terminal domain-containing protein</fullName>
    </recommendedName>
</protein>
<keyword evidence="1" id="KW-0472">Membrane</keyword>
<gene>
    <name evidence="3" type="ORF">AULFYP135_01992</name>
</gene>